<dbReference type="Gene3D" id="2.40.100.10">
    <property type="entry name" value="Cyclophilin-like"/>
    <property type="match status" value="1"/>
</dbReference>
<protein>
    <submittedName>
        <fullName evidence="4">Peptidyl-prolyl cis-trans isomerase 1-like</fullName>
    </submittedName>
</protein>
<dbReference type="CDD" id="cd00317">
    <property type="entry name" value="cyclophilin"/>
    <property type="match status" value="1"/>
</dbReference>
<dbReference type="GO" id="GO:0005737">
    <property type="term" value="C:cytoplasm"/>
    <property type="evidence" value="ECO:0007669"/>
    <property type="project" value="TreeGrafter"/>
</dbReference>
<dbReference type="RefSeq" id="XP_023946382.2">
    <property type="nucleotide sequence ID" value="XM_024090614.2"/>
</dbReference>
<dbReference type="InterPro" id="IPR002130">
    <property type="entry name" value="Cyclophilin-type_PPIase_dom"/>
</dbReference>
<dbReference type="SUPFAM" id="SSF50891">
    <property type="entry name" value="Cyclophilin-like"/>
    <property type="match status" value="1"/>
</dbReference>
<dbReference type="PROSITE" id="PS50072">
    <property type="entry name" value="CSA_PPIASE_2"/>
    <property type="match status" value="1"/>
</dbReference>
<dbReference type="Pfam" id="PF00160">
    <property type="entry name" value="Pro_isomerase"/>
    <property type="match status" value="1"/>
</dbReference>
<feature type="compositionally biased region" description="Polar residues" evidence="1">
    <location>
        <begin position="721"/>
        <end position="738"/>
    </location>
</feature>
<organism evidence="3 4">
    <name type="scientific">Bicyclus anynana</name>
    <name type="common">Squinting bush brown butterfly</name>
    <dbReference type="NCBI Taxonomy" id="110368"/>
    <lineage>
        <taxon>Eukaryota</taxon>
        <taxon>Metazoa</taxon>
        <taxon>Ecdysozoa</taxon>
        <taxon>Arthropoda</taxon>
        <taxon>Hexapoda</taxon>
        <taxon>Insecta</taxon>
        <taxon>Pterygota</taxon>
        <taxon>Neoptera</taxon>
        <taxon>Endopterygota</taxon>
        <taxon>Lepidoptera</taxon>
        <taxon>Glossata</taxon>
        <taxon>Ditrysia</taxon>
        <taxon>Papilionoidea</taxon>
        <taxon>Nymphalidae</taxon>
        <taxon>Satyrinae</taxon>
        <taxon>Satyrini</taxon>
        <taxon>Mycalesina</taxon>
        <taxon>Bicyclus</taxon>
    </lineage>
</organism>
<dbReference type="PRINTS" id="PR00153">
    <property type="entry name" value="CSAPPISMRASE"/>
</dbReference>
<evidence type="ECO:0000313" key="3">
    <source>
        <dbReference type="Proteomes" id="UP001652582"/>
    </source>
</evidence>
<reference evidence="4" key="1">
    <citation type="submission" date="2025-08" db="UniProtKB">
        <authorList>
            <consortium name="RefSeq"/>
        </authorList>
    </citation>
    <scope>IDENTIFICATION</scope>
</reference>
<feature type="domain" description="PPIase cyclophilin-type" evidence="2">
    <location>
        <begin position="174"/>
        <end position="321"/>
    </location>
</feature>
<dbReference type="OrthoDB" id="408413at2759"/>
<dbReference type="GeneID" id="112051818"/>
<evidence type="ECO:0000313" key="4">
    <source>
        <dbReference type="RefSeq" id="XP_023946382.2"/>
    </source>
</evidence>
<accession>A0A6J1NMY9</accession>
<keyword evidence="3" id="KW-1185">Reference proteome</keyword>
<dbReference type="PANTHER" id="PTHR11071:SF561">
    <property type="entry name" value="PEPTIDYL-PROLYL CIS-TRANS ISOMERASE D-RELATED"/>
    <property type="match status" value="1"/>
</dbReference>
<dbReference type="PANTHER" id="PTHR11071">
    <property type="entry name" value="PEPTIDYL-PROLYL CIS-TRANS ISOMERASE"/>
    <property type="match status" value="1"/>
</dbReference>
<name>A0A6J1NMY9_BICAN</name>
<dbReference type="GO" id="GO:0003755">
    <property type="term" value="F:peptidyl-prolyl cis-trans isomerase activity"/>
    <property type="evidence" value="ECO:0007669"/>
    <property type="project" value="InterPro"/>
</dbReference>
<gene>
    <name evidence="4" type="primary">LOC112051818</name>
</gene>
<feature type="region of interest" description="Disordered" evidence="1">
    <location>
        <begin position="827"/>
        <end position="856"/>
    </location>
</feature>
<dbReference type="AlphaFoldDB" id="A0A6J1NMY9"/>
<feature type="region of interest" description="Disordered" evidence="1">
    <location>
        <begin position="721"/>
        <end position="743"/>
    </location>
</feature>
<sequence>MLALSKEGFQVPARSHHPWHKTIKDVHSNNFKIAHNSVNNPQYPKKDLAPDNKNRTRFTIIGDRVNKNFIQCVNLVKELHKYRRKIFDAPIIKGLTTVEWPKAWNDLKLQYGGIAYCLQNPVAVLINDKFLGGDEELKEMIESRYDYHFNLNYFQEGVDSFVNYIRSSGRPCAYMHISINYEHTGTLIFMLYADIVPYTCENFLRLCECKRGGYAGTPVHRIVKDGWIQCGGFGLKSTDLNCENFIVPHDRRGVLCMANEARDVDCSTQFFVLLQPAPWMANKYVAFGQLIEGESTLKDIESVPTFYESPTSAIKIEKAGVLNLECHGIRVSKSTNEYIQGHVEDLNALGDLLAEQLIEKVFLELEFKHVKQLEMEMGEAEESDGHKGEERVHATARFIRRKEDLENLQKNQTHTSRTSSAVSDAKVNNDFDVDEYEPEEYSYHHASVAATVSVVVKPEIPYYLPLTDVPYPDEKDSTYDLKKFLRGDYCLESDLKNVKINKVIGPNVSYVSAIYKLNGESENESIKSLSSDDEQEIRRYLKLNVDRVSFAGSVVKSIARGGARMNVFNGSRNYDFITDEELRRYRLASMDRRSRDDKKVSICSTTSRTKVPGKIKRRQTGFVRPADLEKIYLIRQNIMEEEESTSSMTASRKVRISIKNTPQMHNPKQRKTVDSDTQVRRQSALSRLYDDMTDYTDMAEEGPTLKSPTIKVSDRKFMLTQSPMSRIRHSSNGNNSSEDLSKEQHLRHSVTMKETSIEEVLNLQHNKKFARKVSSDYVKTIDEIEHKVDSSIRTIEFARRRPSMSVAAYQQKNLKYQAEIKKQGLSSDSNIGGLRLPGDTPLYSMTEVESHKNLDQ</sequence>
<proteinExistence type="predicted"/>
<dbReference type="Proteomes" id="UP001652582">
    <property type="component" value="Chromosome 14"/>
</dbReference>
<dbReference type="InterPro" id="IPR029000">
    <property type="entry name" value="Cyclophilin-like_dom_sf"/>
</dbReference>
<evidence type="ECO:0000256" key="1">
    <source>
        <dbReference type="SAM" id="MobiDB-lite"/>
    </source>
</evidence>
<dbReference type="KEGG" id="bany:112051818"/>
<evidence type="ECO:0000259" key="2">
    <source>
        <dbReference type="PROSITE" id="PS50072"/>
    </source>
</evidence>